<sequence length="291" mass="31481">MIRKLFRGAAIFLCGLLGLAVLLLAIAYGRLEWQKQQVYRVPVAPLQIPGDSAILARGAHLAAIKGCAECHGEDGGGKIMLDDPALGLLVGSNLTRGRGGLPAAYTTTDWVRALKHGLRQDGRPLLLMPSQETSQLSAEDMAALIAYYNALPAVDREQPPMAIGPVLRLLSLAGQVPLFPAQQIDHERPLLASVAVQVGPAYGEYLAISCSGCHGTSMKGMDAPAPGLPARPDISRSGKPGRWTQEQFIETLRTGQTPDGRQLKQEDMPWQMTARYTDEELQSLYLYLMSI</sequence>
<dbReference type="SUPFAM" id="SSF46626">
    <property type="entry name" value="Cytochrome c"/>
    <property type="match status" value="2"/>
</dbReference>
<comment type="caution">
    <text evidence="6">The sequence shown here is derived from an EMBL/GenBank/DDBJ whole genome shotgun (WGS) entry which is preliminary data.</text>
</comment>
<dbReference type="PANTHER" id="PTHR35008">
    <property type="entry name" value="BLL4482 PROTEIN-RELATED"/>
    <property type="match status" value="1"/>
</dbReference>
<dbReference type="GO" id="GO:0009055">
    <property type="term" value="F:electron transfer activity"/>
    <property type="evidence" value="ECO:0007669"/>
    <property type="project" value="InterPro"/>
</dbReference>
<dbReference type="InterPro" id="IPR009056">
    <property type="entry name" value="Cyt_c-like_dom"/>
</dbReference>
<proteinExistence type="predicted"/>
<evidence type="ECO:0000256" key="3">
    <source>
        <dbReference type="ARBA" id="ARBA00023004"/>
    </source>
</evidence>
<dbReference type="PANTHER" id="PTHR35008:SF4">
    <property type="entry name" value="BLL4482 PROTEIN"/>
    <property type="match status" value="1"/>
</dbReference>
<dbReference type="EMBL" id="AODQ01000081">
    <property type="protein sequence ID" value="EMR01950.1"/>
    <property type="molecule type" value="Genomic_DNA"/>
</dbReference>
<dbReference type="Proteomes" id="UP000011910">
    <property type="component" value="Unassembled WGS sequence"/>
</dbReference>
<dbReference type="Gene3D" id="1.10.760.10">
    <property type="entry name" value="Cytochrome c-like domain"/>
    <property type="match status" value="2"/>
</dbReference>
<gene>
    <name evidence="6" type="primary">adhB_2</name>
    <name evidence="6" type="ORF">ADICEAN_02929</name>
</gene>
<evidence type="ECO:0000313" key="7">
    <source>
        <dbReference type="Proteomes" id="UP000011910"/>
    </source>
</evidence>
<dbReference type="GO" id="GO:0020037">
    <property type="term" value="F:heme binding"/>
    <property type="evidence" value="ECO:0007669"/>
    <property type="project" value="InterPro"/>
</dbReference>
<evidence type="ECO:0000259" key="5">
    <source>
        <dbReference type="PROSITE" id="PS51007"/>
    </source>
</evidence>
<dbReference type="GO" id="GO:0046872">
    <property type="term" value="F:metal ion binding"/>
    <property type="evidence" value="ECO:0007669"/>
    <property type="project" value="UniProtKB-KW"/>
</dbReference>
<organism evidence="6 7">
    <name type="scientific">Cesiribacter andamanensis AMV16</name>
    <dbReference type="NCBI Taxonomy" id="1279009"/>
    <lineage>
        <taxon>Bacteria</taxon>
        <taxon>Pseudomonadati</taxon>
        <taxon>Bacteroidota</taxon>
        <taxon>Cytophagia</taxon>
        <taxon>Cytophagales</taxon>
        <taxon>Cesiribacteraceae</taxon>
        <taxon>Cesiribacter</taxon>
    </lineage>
</organism>
<keyword evidence="7" id="KW-1185">Reference proteome</keyword>
<keyword evidence="2 4" id="KW-0479">Metal-binding</keyword>
<dbReference type="Pfam" id="PF13442">
    <property type="entry name" value="Cytochrome_CBB3"/>
    <property type="match status" value="1"/>
</dbReference>
<keyword evidence="1 4" id="KW-0349">Heme</keyword>
<dbReference type="Pfam" id="PF00034">
    <property type="entry name" value="Cytochrom_C"/>
    <property type="match status" value="1"/>
</dbReference>
<protein>
    <submittedName>
        <fullName evidence="6">Alcohol dehydrogenase cytochrome c subunit</fullName>
    </submittedName>
</protein>
<accession>M7NJH5</accession>
<dbReference type="InterPro" id="IPR036909">
    <property type="entry name" value="Cyt_c-like_dom_sf"/>
</dbReference>
<dbReference type="RefSeq" id="WP_009196316.1">
    <property type="nucleotide sequence ID" value="NZ_AODQ01000081.1"/>
</dbReference>
<dbReference type="eggNOG" id="COG2010">
    <property type="taxonomic scope" value="Bacteria"/>
</dbReference>
<keyword evidence="3 4" id="KW-0408">Iron</keyword>
<evidence type="ECO:0000313" key="6">
    <source>
        <dbReference type="EMBL" id="EMR01950.1"/>
    </source>
</evidence>
<dbReference type="InterPro" id="IPR051459">
    <property type="entry name" value="Cytochrome_c-type_DH"/>
</dbReference>
<evidence type="ECO:0000256" key="4">
    <source>
        <dbReference type="PROSITE-ProRule" id="PRU00433"/>
    </source>
</evidence>
<feature type="domain" description="Cytochrome c" evidence="5">
    <location>
        <begin position="53"/>
        <end position="152"/>
    </location>
</feature>
<name>M7NJH5_9BACT</name>
<dbReference type="OrthoDB" id="9809720at2"/>
<dbReference type="STRING" id="1279009.ADICEAN_02929"/>
<reference evidence="6 7" key="1">
    <citation type="journal article" date="2013" name="Genome Announc.">
        <title>Draft Genome Sequence of Cesiribacter andamanensis Strain AMV16T, Isolated from a Soil Sample from a Mud Volcano in the Andaman Islands, India.</title>
        <authorList>
            <person name="Shivaji S."/>
            <person name="Ara S."/>
            <person name="Begum Z."/>
            <person name="Srinivas T.N."/>
            <person name="Singh A."/>
            <person name="Kumar Pinnaka A."/>
        </authorList>
    </citation>
    <scope>NUCLEOTIDE SEQUENCE [LARGE SCALE GENOMIC DNA]</scope>
    <source>
        <strain evidence="6 7">AMV16</strain>
    </source>
</reference>
<feature type="domain" description="Cytochrome c" evidence="5">
    <location>
        <begin position="194"/>
        <end position="291"/>
    </location>
</feature>
<dbReference type="AlphaFoldDB" id="M7NJH5"/>
<evidence type="ECO:0000256" key="1">
    <source>
        <dbReference type="ARBA" id="ARBA00022617"/>
    </source>
</evidence>
<dbReference type="PROSITE" id="PS51007">
    <property type="entry name" value="CYTC"/>
    <property type="match status" value="2"/>
</dbReference>
<evidence type="ECO:0000256" key="2">
    <source>
        <dbReference type="ARBA" id="ARBA00022723"/>
    </source>
</evidence>